<organism evidence="2 3">
    <name type="scientific">Phocaeicola barnesiae</name>
    <dbReference type="NCBI Taxonomy" id="376804"/>
    <lineage>
        <taxon>Bacteria</taxon>
        <taxon>Pseudomonadati</taxon>
        <taxon>Bacteroidota</taxon>
        <taxon>Bacteroidia</taxon>
        <taxon>Bacteroidales</taxon>
        <taxon>Bacteroidaceae</taxon>
        <taxon>Phocaeicola</taxon>
    </lineage>
</organism>
<keyword evidence="3" id="KW-1185">Reference proteome</keyword>
<reference evidence="2 3" key="1">
    <citation type="submission" date="2022-08" db="EMBL/GenBank/DDBJ databases">
        <authorList>
            <person name="Zeman M."/>
            <person name="Kubasova T."/>
        </authorList>
    </citation>
    <scope>NUCLEOTIDE SEQUENCE [LARGE SCALE GENOMIC DNA]</scope>
    <source>
        <strain evidence="2 3">ET62</strain>
    </source>
</reference>
<proteinExistence type="predicted"/>
<dbReference type="Proteomes" id="UP001204579">
    <property type="component" value="Unassembled WGS sequence"/>
</dbReference>
<gene>
    <name evidence="2" type="ORF">NW209_12805</name>
</gene>
<accession>A0AAW5N6D6</accession>
<name>A0AAW5N6D6_9BACT</name>
<sequence length="134" mass="15822">MNTIKKYFTTIILSVLTAFSVAVAVYNNNNAKIAITAYKELKTDYNRLAKYKMLDDTLKIKSLRDYEVKIDKLIKYSNSRLFNTDIQVIERTLLFSSSYLKHNNIFIKKDTPERIERTERNTEMAEFIDNMLFN</sequence>
<evidence type="ECO:0000313" key="3">
    <source>
        <dbReference type="Proteomes" id="UP001204579"/>
    </source>
</evidence>
<feature type="signal peptide" evidence="1">
    <location>
        <begin position="1"/>
        <end position="24"/>
    </location>
</feature>
<dbReference type="RefSeq" id="WP_258336120.1">
    <property type="nucleotide sequence ID" value="NZ_JANRHJ010000015.1"/>
</dbReference>
<evidence type="ECO:0000313" key="2">
    <source>
        <dbReference type="EMBL" id="MCR8874877.1"/>
    </source>
</evidence>
<dbReference type="AlphaFoldDB" id="A0AAW5N6D6"/>
<evidence type="ECO:0000256" key="1">
    <source>
        <dbReference type="SAM" id="SignalP"/>
    </source>
</evidence>
<feature type="chain" id="PRO_5043868252" evidence="1">
    <location>
        <begin position="25"/>
        <end position="134"/>
    </location>
</feature>
<dbReference type="EMBL" id="JANRHJ010000015">
    <property type="protein sequence ID" value="MCR8874877.1"/>
    <property type="molecule type" value="Genomic_DNA"/>
</dbReference>
<keyword evidence="1" id="KW-0732">Signal</keyword>
<protein>
    <submittedName>
        <fullName evidence="2">Uncharacterized protein</fullName>
    </submittedName>
</protein>
<comment type="caution">
    <text evidence="2">The sequence shown here is derived from an EMBL/GenBank/DDBJ whole genome shotgun (WGS) entry which is preliminary data.</text>
</comment>